<dbReference type="GO" id="GO:0005576">
    <property type="term" value="C:extracellular region"/>
    <property type="evidence" value="ECO:0007669"/>
    <property type="project" value="UniProtKB-SubCell"/>
</dbReference>
<evidence type="ECO:0000256" key="3">
    <source>
        <dbReference type="SAM" id="MobiDB-lite"/>
    </source>
</evidence>
<name>A0A422QZR1_9RHOB</name>
<dbReference type="OrthoDB" id="9795675at2"/>
<keyword evidence="2" id="KW-0964">Secreted</keyword>
<dbReference type="Pfam" id="PF00353">
    <property type="entry name" value="HemolysinCabind"/>
    <property type="match status" value="6"/>
</dbReference>
<feature type="region of interest" description="Disordered" evidence="3">
    <location>
        <begin position="293"/>
        <end position="315"/>
    </location>
</feature>
<dbReference type="InterPro" id="IPR018511">
    <property type="entry name" value="Hemolysin-typ_Ca-bd_CS"/>
</dbReference>
<dbReference type="Gene3D" id="2.150.10.10">
    <property type="entry name" value="Serralysin-like metalloprotease, C-terminal"/>
    <property type="match status" value="4"/>
</dbReference>
<evidence type="ECO:0008006" key="6">
    <source>
        <dbReference type="Google" id="ProtNLM"/>
    </source>
</evidence>
<proteinExistence type="predicted"/>
<dbReference type="PANTHER" id="PTHR38340:SF1">
    <property type="entry name" value="S-LAYER PROTEIN"/>
    <property type="match status" value="1"/>
</dbReference>
<dbReference type="InterPro" id="IPR050557">
    <property type="entry name" value="RTX_toxin/Mannuronan_C5-epim"/>
</dbReference>
<sequence>HDVFNGGTGYDEIIVYGDIAVSNYRLTSANVSGIEALYFQSGDTISGTSGADIFDFSGISDFAGYYNGISLGGGNDRYTGSSDRDVVYGGDGSDTLIGRAGADELDGGSGRDVASYAQSGSAVKIDLGTGSAVGGHAEGDELTSIENLVGSSKNDRLIGDGANNDIRGLAGSDVIKGGSGADTLRGDYGADILEGGAGSDLLHGGGGIDTLSYVTSNSGVSVNLGTDAVSGGHASGDSIRDFENLFGSSYNDRLVGDQSANIIKGGGGADLIFGKDGEDRLLGGYGHDKISGDDNDDRLFGESGNDTLSGGGGADMLFGQSGEDRLLGGYGHDKISGGVDDDRLFGENGNDTLTGGAGKDLFVFKPNDGDDVIRDFNRHNGEDIDLRAVKEIENFRDLMNNHLESVNGNAVITYGDNSITLLGVDIDDIGYAKDYSAYDFIF</sequence>
<protein>
    <recommendedName>
        <fullName evidence="6">Calcium-binding protein</fullName>
    </recommendedName>
</protein>
<feature type="non-terminal residue" evidence="4">
    <location>
        <position position="1"/>
    </location>
</feature>
<evidence type="ECO:0000256" key="1">
    <source>
        <dbReference type="ARBA" id="ARBA00004613"/>
    </source>
</evidence>
<reference evidence="4" key="1">
    <citation type="submission" date="2018-05" db="EMBL/GenBank/DDBJ databases">
        <title>Reclassification of Methylarcula marina and Methylarcula terricola as Paracoccus methylarcula sp.nov., comb.nov. and Paracoccus terricola comb.nov.</title>
        <authorList>
            <person name="Shmareva M.N."/>
            <person name="Doronina N.V."/>
            <person name="Vasilenko O.V."/>
            <person name="Tarlachkov S.V."/>
            <person name="Trotsenko Y.A."/>
        </authorList>
    </citation>
    <scope>NUCLEOTIDE SEQUENCE [LARGE SCALE GENOMIC DNA]</scope>
    <source>
        <strain evidence="4">VKM B-2159</strain>
    </source>
</reference>
<evidence type="ECO:0000313" key="5">
    <source>
        <dbReference type="Proteomes" id="UP000238137"/>
    </source>
</evidence>
<dbReference type="GO" id="GO:0005509">
    <property type="term" value="F:calcium ion binding"/>
    <property type="evidence" value="ECO:0007669"/>
    <property type="project" value="InterPro"/>
</dbReference>
<dbReference type="Proteomes" id="UP000238137">
    <property type="component" value="Unassembled WGS sequence"/>
</dbReference>
<dbReference type="InterPro" id="IPR011049">
    <property type="entry name" value="Serralysin-like_metalloprot_C"/>
</dbReference>
<gene>
    <name evidence="4" type="ORF">A7A09_007385</name>
</gene>
<dbReference type="PANTHER" id="PTHR38340">
    <property type="entry name" value="S-LAYER PROTEIN"/>
    <property type="match status" value="1"/>
</dbReference>
<dbReference type="RefSeq" id="WP_148043625.1">
    <property type="nucleotide sequence ID" value="NZ_PXNQ02000003.1"/>
</dbReference>
<dbReference type="AlphaFoldDB" id="A0A422QZR1"/>
<dbReference type="EMBL" id="PXNQ02000003">
    <property type="protein sequence ID" value="RNF35400.1"/>
    <property type="molecule type" value="Genomic_DNA"/>
</dbReference>
<dbReference type="InterPro" id="IPR001343">
    <property type="entry name" value="Hemolysn_Ca-bd"/>
</dbReference>
<comment type="caution">
    <text evidence="4">The sequence shown here is derived from an EMBL/GenBank/DDBJ whole genome shotgun (WGS) entry which is preliminary data.</text>
</comment>
<evidence type="ECO:0000256" key="2">
    <source>
        <dbReference type="ARBA" id="ARBA00022525"/>
    </source>
</evidence>
<dbReference type="PROSITE" id="PS00330">
    <property type="entry name" value="HEMOLYSIN_CALCIUM"/>
    <property type="match status" value="5"/>
</dbReference>
<organism evidence="4 5">
    <name type="scientific">Paracoccus methylarcula</name>
    <dbReference type="NCBI Taxonomy" id="72022"/>
    <lineage>
        <taxon>Bacteria</taxon>
        <taxon>Pseudomonadati</taxon>
        <taxon>Pseudomonadota</taxon>
        <taxon>Alphaproteobacteria</taxon>
        <taxon>Rhodobacterales</taxon>
        <taxon>Paracoccaceae</taxon>
        <taxon>Paracoccus</taxon>
    </lineage>
</organism>
<dbReference type="SUPFAM" id="SSF51120">
    <property type="entry name" value="beta-Roll"/>
    <property type="match status" value="2"/>
</dbReference>
<accession>A0A422QZR1</accession>
<dbReference type="PRINTS" id="PR00313">
    <property type="entry name" value="CABNDNGRPT"/>
</dbReference>
<keyword evidence="5" id="KW-1185">Reference proteome</keyword>
<comment type="subcellular location">
    <subcellularLocation>
        <location evidence="1">Secreted</location>
    </subcellularLocation>
</comment>
<evidence type="ECO:0000313" key="4">
    <source>
        <dbReference type="EMBL" id="RNF35400.1"/>
    </source>
</evidence>